<dbReference type="PROSITE" id="PS01159">
    <property type="entry name" value="WW_DOMAIN_1"/>
    <property type="match status" value="1"/>
</dbReference>
<dbReference type="GO" id="GO:0005737">
    <property type="term" value="C:cytoplasm"/>
    <property type="evidence" value="ECO:0007669"/>
    <property type="project" value="UniProtKB-SubCell"/>
</dbReference>
<dbReference type="InterPro" id="IPR001202">
    <property type="entry name" value="WW_dom"/>
</dbReference>
<dbReference type="PANTHER" id="PTHR17616:SF8">
    <property type="entry name" value="TRANSCRIPTIONAL COACTIVATOR YORKIE"/>
    <property type="match status" value="1"/>
</dbReference>
<dbReference type="SUPFAM" id="SSF51045">
    <property type="entry name" value="WW domain"/>
    <property type="match status" value="2"/>
</dbReference>
<dbReference type="EC" id="2.3.2.26" evidence="6"/>
<organism evidence="6 7">
    <name type="scientific">Mytilus coruscus</name>
    <name type="common">Sea mussel</name>
    <dbReference type="NCBI Taxonomy" id="42192"/>
    <lineage>
        <taxon>Eukaryota</taxon>
        <taxon>Metazoa</taxon>
        <taxon>Spiralia</taxon>
        <taxon>Lophotrochozoa</taxon>
        <taxon>Mollusca</taxon>
        <taxon>Bivalvia</taxon>
        <taxon>Autobranchia</taxon>
        <taxon>Pteriomorphia</taxon>
        <taxon>Mytilida</taxon>
        <taxon>Mytiloidea</taxon>
        <taxon>Mytilidae</taxon>
        <taxon>Mytilinae</taxon>
        <taxon>Mytilus</taxon>
    </lineage>
</organism>
<dbReference type="EMBL" id="CACVKT020000226">
    <property type="protein sequence ID" value="CAC5357729.1"/>
    <property type="molecule type" value="Genomic_DNA"/>
</dbReference>
<evidence type="ECO:0000313" key="7">
    <source>
        <dbReference type="Proteomes" id="UP000507470"/>
    </source>
</evidence>
<dbReference type="InterPro" id="IPR051583">
    <property type="entry name" value="YAP1"/>
</dbReference>
<protein>
    <submittedName>
        <fullName evidence="6">WWP2</fullName>
        <ecNumber evidence="6">2.3.2.26</ecNumber>
    </submittedName>
</protein>
<dbReference type="Gene3D" id="3.30.160.60">
    <property type="entry name" value="Classic Zinc Finger"/>
    <property type="match status" value="1"/>
</dbReference>
<reference evidence="6 7" key="1">
    <citation type="submission" date="2020-06" db="EMBL/GenBank/DDBJ databases">
        <authorList>
            <person name="Li R."/>
            <person name="Bekaert M."/>
        </authorList>
    </citation>
    <scope>NUCLEOTIDE SEQUENCE [LARGE SCALE GENOMIC DNA]</scope>
    <source>
        <strain evidence="7">wild</strain>
    </source>
</reference>
<dbReference type="OrthoDB" id="423283at2759"/>
<keyword evidence="7" id="KW-1185">Reference proteome</keyword>
<keyword evidence="3" id="KW-0963">Cytoplasm</keyword>
<evidence type="ECO:0000256" key="1">
    <source>
        <dbReference type="ARBA" id="ARBA00004123"/>
    </source>
</evidence>
<dbReference type="PANTHER" id="PTHR17616">
    <property type="entry name" value="YES-ASSOCIATED PROTEIN YAP1 FAMILY MEMBER"/>
    <property type="match status" value="1"/>
</dbReference>
<dbReference type="Pfam" id="PF00397">
    <property type="entry name" value="WW"/>
    <property type="match status" value="1"/>
</dbReference>
<evidence type="ECO:0000256" key="4">
    <source>
        <dbReference type="ARBA" id="ARBA00023242"/>
    </source>
</evidence>
<dbReference type="Gene3D" id="2.20.70.10">
    <property type="match status" value="2"/>
</dbReference>
<dbReference type="GO" id="GO:0005634">
    <property type="term" value="C:nucleus"/>
    <property type="evidence" value="ECO:0007669"/>
    <property type="project" value="UniProtKB-SubCell"/>
</dbReference>
<dbReference type="SMART" id="SM00456">
    <property type="entry name" value="WW"/>
    <property type="match status" value="2"/>
</dbReference>
<dbReference type="GO" id="GO:0003713">
    <property type="term" value="F:transcription coactivator activity"/>
    <property type="evidence" value="ECO:0007669"/>
    <property type="project" value="TreeGrafter"/>
</dbReference>
<dbReference type="InterPro" id="IPR036020">
    <property type="entry name" value="WW_dom_sf"/>
</dbReference>
<comment type="subcellular location">
    <subcellularLocation>
        <location evidence="2">Cytoplasm</location>
    </subcellularLocation>
    <subcellularLocation>
        <location evidence="1">Nucleus</location>
    </subcellularLocation>
</comment>
<evidence type="ECO:0000259" key="5">
    <source>
        <dbReference type="PROSITE" id="PS50020"/>
    </source>
</evidence>
<dbReference type="CDD" id="cd00201">
    <property type="entry name" value="WW"/>
    <property type="match status" value="1"/>
</dbReference>
<dbReference type="GO" id="GO:0045944">
    <property type="term" value="P:positive regulation of transcription by RNA polymerase II"/>
    <property type="evidence" value="ECO:0007669"/>
    <property type="project" value="TreeGrafter"/>
</dbReference>
<dbReference type="SUPFAM" id="SSF57845">
    <property type="entry name" value="B-box zinc-binding domain"/>
    <property type="match status" value="1"/>
</dbReference>
<evidence type="ECO:0000313" key="6">
    <source>
        <dbReference type="EMBL" id="CAC5357729.1"/>
    </source>
</evidence>
<gene>
    <name evidence="6" type="ORF">MCOR_1272</name>
</gene>
<accession>A0A6J7ZY54</accession>
<dbReference type="GO" id="GO:0061630">
    <property type="term" value="F:ubiquitin protein ligase activity"/>
    <property type="evidence" value="ECO:0007669"/>
    <property type="project" value="UniProtKB-EC"/>
</dbReference>
<proteinExistence type="predicted"/>
<dbReference type="AlphaFoldDB" id="A0A6J7ZY54"/>
<dbReference type="GO" id="GO:0035329">
    <property type="term" value="P:hippo signaling"/>
    <property type="evidence" value="ECO:0007669"/>
    <property type="project" value="TreeGrafter"/>
</dbReference>
<name>A0A6J7ZY54_MYTCO</name>
<evidence type="ECO:0000256" key="3">
    <source>
        <dbReference type="ARBA" id="ARBA00022490"/>
    </source>
</evidence>
<keyword evidence="4" id="KW-0539">Nucleus</keyword>
<keyword evidence="6" id="KW-0808">Transferase</keyword>
<feature type="domain" description="WW" evidence="5">
    <location>
        <begin position="241"/>
        <end position="274"/>
    </location>
</feature>
<evidence type="ECO:0000256" key="2">
    <source>
        <dbReference type="ARBA" id="ARBA00004496"/>
    </source>
</evidence>
<keyword evidence="6" id="KW-0012">Acyltransferase</keyword>
<dbReference type="PROSITE" id="PS50020">
    <property type="entry name" value="WW_DOMAIN_2"/>
    <property type="match status" value="1"/>
</dbReference>
<sequence>MEKNEKYECKEHDEDCIFICDEYNVPVCSRCVAGKERKHEGHKVFKINETISSWNTIFKDEIETTLQEDIRILNELEKCVDVYDYQVKSVIKVIREDEKQLKQMVDEKVKSMIDDVKMKTSCEKDIMANLVTDTKSRIETKTALEDRRKHLEKERPNLAVIYDMKTLHDKFSKIEIGVSPSSPSIDYKPKEASGFNLHSVFGTYIFRPLKYNLPKGIEMRRDTNGKLYFADHNTETTTRDFSLPYGWEKRYTLAGHSYYVDHSTKRNTWTDPRQKK</sequence>
<dbReference type="Proteomes" id="UP000507470">
    <property type="component" value="Unassembled WGS sequence"/>
</dbReference>